<evidence type="ECO:0000313" key="2">
    <source>
        <dbReference type="EMBL" id="KAH3880533.1"/>
    </source>
</evidence>
<evidence type="ECO:0000256" key="1">
    <source>
        <dbReference type="SAM" id="Phobius"/>
    </source>
</evidence>
<name>A0A9D4MNK2_DREPO</name>
<dbReference type="EMBL" id="JAIWYP010000001">
    <property type="protein sequence ID" value="KAH3880533.1"/>
    <property type="molecule type" value="Genomic_DNA"/>
</dbReference>
<evidence type="ECO:0000313" key="3">
    <source>
        <dbReference type="Proteomes" id="UP000828390"/>
    </source>
</evidence>
<organism evidence="2 3">
    <name type="scientific">Dreissena polymorpha</name>
    <name type="common">Zebra mussel</name>
    <name type="synonym">Mytilus polymorpha</name>
    <dbReference type="NCBI Taxonomy" id="45954"/>
    <lineage>
        <taxon>Eukaryota</taxon>
        <taxon>Metazoa</taxon>
        <taxon>Spiralia</taxon>
        <taxon>Lophotrochozoa</taxon>
        <taxon>Mollusca</taxon>
        <taxon>Bivalvia</taxon>
        <taxon>Autobranchia</taxon>
        <taxon>Heteroconchia</taxon>
        <taxon>Euheterodonta</taxon>
        <taxon>Imparidentia</taxon>
        <taxon>Neoheterodontei</taxon>
        <taxon>Myida</taxon>
        <taxon>Dreissenoidea</taxon>
        <taxon>Dreissenidae</taxon>
        <taxon>Dreissena</taxon>
    </lineage>
</organism>
<keyword evidence="3" id="KW-1185">Reference proteome</keyword>
<reference evidence="2" key="2">
    <citation type="submission" date="2020-11" db="EMBL/GenBank/DDBJ databases">
        <authorList>
            <person name="McCartney M.A."/>
            <person name="Auch B."/>
            <person name="Kono T."/>
            <person name="Mallez S."/>
            <person name="Becker A."/>
            <person name="Gohl D.M."/>
            <person name="Silverstein K.A.T."/>
            <person name="Koren S."/>
            <person name="Bechman K.B."/>
            <person name="Herman A."/>
            <person name="Abrahante J.E."/>
            <person name="Garbe J."/>
        </authorList>
    </citation>
    <scope>NUCLEOTIDE SEQUENCE</scope>
    <source>
        <strain evidence="2">Duluth1</strain>
        <tissue evidence="2">Whole animal</tissue>
    </source>
</reference>
<proteinExistence type="predicted"/>
<protein>
    <submittedName>
        <fullName evidence="2">Uncharacterized protein</fullName>
    </submittedName>
</protein>
<gene>
    <name evidence="2" type="ORF">DPMN_004449</name>
</gene>
<reference evidence="2" key="1">
    <citation type="journal article" date="2019" name="bioRxiv">
        <title>The Genome of the Zebra Mussel, Dreissena polymorpha: A Resource for Invasive Species Research.</title>
        <authorList>
            <person name="McCartney M.A."/>
            <person name="Auch B."/>
            <person name="Kono T."/>
            <person name="Mallez S."/>
            <person name="Zhang Y."/>
            <person name="Obille A."/>
            <person name="Becker A."/>
            <person name="Abrahante J.E."/>
            <person name="Garbe J."/>
            <person name="Badalamenti J.P."/>
            <person name="Herman A."/>
            <person name="Mangelson H."/>
            <person name="Liachko I."/>
            <person name="Sullivan S."/>
            <person name="Sone E.D."/>
            <person name="Koren S."/>
            <person name="Silverstein K.A.T."/>
            <person name="Beckman K.B."/>
            <person name="Gohl D.M."/>
        </authorList>
    </citation>
    <scope>NUCLEOTIDE SEQUENCE</scope>
    <source>
        <strain evidence="2">Duluth1</strain>
        <tissue evidence="2">Whole animal</tissue>
    </source>
</reference>
<accession>A0A9D4MNK2</accession>
<keyword evidence="1" id="KW-0472">Membrane</keyword>
<comment type="caution">
    <text evidence="2">The sequence shown here is derived from an EMBL/GenBank/DDBJ whole genome shotgun (WGS) entry which is preliminary data.</text>
</comment>
<keyword evidence="1" id="KW-1133">Transmembrane helix</keyword>
<dbReference type="AlphaFoldDB" id="A0A9D4MNK2"/>
<feature type="transmembrane region" description="Helical" evidence="1">
    <location>
        <begin position="197"/>
        <end position="220"/>
    </location>
</feature>
<keyword evidence="1" id="KW-0812">Transmembrane</keyword>
<sequence length="248" mass="27576">MSSTLLSDPYVTCGTGNATTDVVQSKFSVDKDRRCKKMEKLTAANRSSMWPGPPSSFEHTINGRNFSLTWRLPNDASAFSVTGFILDFQPETYDNNVPPRTCFVVTWEIPKYLPARSQFIQEALFHMNCNVPYHQQIDITIFLFPLPIPSAEVTPNATISLRLADSSQPTSPSLQGSELSHRQITVITPVASPDVNALLLISALLTVTVAVFATVLFYVICKRNRRLLSTNNNPVNTEDIQPQNQSLL</sequence>
<dbReference type="Proteomes" id="UP000828390">
    <property type="component" value="Unassembled WGS sequence"/>
</dbReference>